<dbReference type="InterPro" id="IPR035892">
    <property type="entry name" value="C2_domain_sf"/>
</dbReference>
<dbReference type="PANTHER" id="PTHR32246:SF15">
    <property type="entry name" value="CALCIUM-DEPENDENT LIPID-BINDING (CALB DOMAIN) FAMILY PROTEIN"/>
    <property type="match status" value="1"/>
</dbReference>
<evidence type="ECO:0000313" key="3">
    <source>
        <dbReference type="EMBL" id="KAK8940524.1"/>
    </source>
</evidence>
<proteinExistence type="predicted"/>
<dbReference type="SUPFAM" id="SSF49562">
    <property type="entry name" value="C2 domain (Calcium/lipid-binding domain, CaLB)"/>
    <property type="match status" value="1"/>
</dbReference>
<evidence type="ECO:0000313" key="4">
    <source>
        <dbReference type="Proteomes" id="UP001418222"/>
    </source>
</evidence>
<feature type="region of interest" description="Disordered" evidence="1">
    <location>
        <begin position="145"/>
        <end position="177"/>
    </location>
</feature>
<dbReference type="PANTHER" id="PTHR32246">
    <property type="entry name" value="INGRESSION PROTEIN FIC1"/>
    <property type="match status" value="1"/>
</dbReference>
<dbReference type="AlphaFoldDB" id="A0AAP0BKE0"/>
<accession>A0AAP0BKE0</accession>
<evidence type="ECO:0000256" key="1">
    <source>
        <dbReference type="SAM" id="MobiDB-lite"/>
    </source>
</evidence>
<dbReference type="PROSITE" id="PS50004">
    <property type="entry name" value="C2"/>
    <property type="match status" value="1"/>
</dbReference>
<dbReference type="InterPro" id="IPR000008">
    <property type="entry name" value="C2_dom"/>
</dbReference>
<organism evidence="3 4">
    <name type="scientific">Platanthera zijinensis</name>
    <dbReference type="NCBI Taxonomy" id="2320716"/>
    <lineage>
        <taxon>Eukaryota</taxon>
        <taxon>Viridiplantae</taxon>
        <taxon>Streptophyta</taxon>
        <taxon>Embryophyta</taxon>
        <taxon>Tracheophyta</taxon>
        <taxon>Spermatophyta</taxon>
        <taxon>Magnoliopsida</taxon>
        <taxon>Liliopsida</taxon>
        <taxon>Asparagales</taxon>
        <taxon>Orchidaceae</taxon>
        <taxon>Orchidoideae</taxon>
        <taxon>Orchideae</taxon>
        <taxon>Orchidinae</taxon>
        <taxon>Platanthera</taxon>
    </lineage>
</organism>
<keyword evidence="4" id="KW-1185">Reference proteome</keyword>
<feature type="domain" description="C2" evidence="2">
    <location>
        <begin position="1"/>
        <end position="111"/>
    </location>
</feature>
<gene>
    <name evidence="3" type="ORF">KSP39_PZI010476</name>
</gene>
<dbReference type="EMBL" id="JBBWWQ010000008">
    <property type="protein sequence ID" value="KAK8940524.1"/>
    <property type="molecule type" value="Genomic_DNA"/>
</dbReference>
<evidence type="ECO:0000259" key="2">
    <source>
        <dbReference type="PROSITE" id="PS50004"/>
    </source>
</evidence>
<dbReference type="Pfam" id="PF00168">
    <property type="entry name" value="C2"/>
    <property type="match status" value="1"/>
</dbReference>
<name>A0AAP0BKE0_9ASPA</name>
<comment type="caution">
    <text evidence="3">The sequence shown here is derived from an EMBL/GenBank/DDBJ whole genome shotgun (WGS) entry which is preliminary data.</text>
</comment>
<dbReference type="Proteomes" id="UP001418222">
    <property type="component" value="Unassembled WGS sequence"/>
</dbReference>
<dbReference type="Gene3D" id="2.60.40.150">
    <property type="entry name" value="C2 domain"/>
    <property type="match status" value="1"/>
</dbReference>
<reference evidence="3 4" key="1">
    <citation type="journal article" date="2022" name="Nat. Plants">
        <title>Genomes of leafy and leafless Platanthera orchids illuminate the evolution of mycoheterotrophy.</title>
        <authorList>
            <person name="Li M.H."/>
            <person name="Liu K.W."/>
            <person name="Li Z."/>
            <person name="Lu H.C."/>
            <person name="Ye Q.L."/>
            <person name="Zhang D."/>
            <person name="Wang J.Y."/>
            <person name="Li Y.F."/>
            <person name="Zhong Z.M."/>
            <person name="Liu X."/>
            <person name="Yu X."/>
            <person name="Liu D.K."/>
            <person name="Tu X.D."/>
            <person name="Liu B."/>
            <person name="Hao Y."/>
            <person name="Liao X.Y."/>
            <person name="Jiang Y.T."/>
            <person name="Sun W.H."/>
            <person name="Chen J."/>
            <person name="Chen Y.Q."/>
            <person name="Ai Y."/>
            <person name="Zhai J.W."/>
            <person name="Wu S.S."/>
            <person name="Zhou Z."/>
            <person name="Hsiao Y.Y."/>
            <person name="Wu W.L."/>
            <person name="Chen Y.Y."/>
            <person name="Lin Y.F."/>
            <person name="Hsu J.L."/>
            <person name="Li C.Y."/>
            <person name="Wang Z.W."/>
            <person name="Zhao X."/>
            <person name="Zhong W.Y."/>
            <person name="Ma X.K."/>
            <person name="Ma L."/>
            <person name="Huang J."/>
            <person name="Chen G.Z."/>
            <person name="Huang M.Z."/>
            <person name="Huang L."/>
            <person name="Peng D.H."/>
            <person name="Luo Y.B."/>
            <person name="Zou S.Q."/>
            <person name="Chen S.P."/>
            <person name="Lan S."/>
            <person name="Tsai W.C."/>
            <person name="Van de Peer Y."/>
            <person name="Liu Z.J."/>
        </authorList>
    </citation>
    <scope>NUCLEOTIDE SEQUENCE [LARGE SCALE GENOMIC DNA]</scope>
    <source>
        <strain evidence="3">Lor287</strain>
    </source>
</reference>
<protein>
    <recommendedName>
        <fullName evidence="2">C2 domain-containing protein</fullName>
    </recommendedName>
</protein>
<sequence length="177" mass="20141">MTAKLSIEVRIISARGLRQSPSLLKPQWFAVCWIDPSSKYCTMIPSGNQGPNPKPKFNFEIDGRRSSNPHDPALILEIYRRDPIFLMEKFHGAATIMLREFFDNFRGEESHEEISSFQLRKRNSPSPRGFIDISVRVYEPQGIVESHQEMQPQRSVRLEMGQSSTGVLPAGTVSHDP</sequence>